<dbReference type="Pfam" id="PF04408">
    <property type="entry name" value="WHD_HA2"/>
    <property type="match status" value="1"/>
</dbReference>
<dbReference type="Gene3D" id="3.40.50.300">
    <property type="entry name" value="P-loop containing nucleotide triphosphate hydrolases"/>
    <property type="match status" value="2"/>
</dbReference>
<gene>
    <name evidence="8" type="ORF">POJ06DRAFT_205060</name>
</gene>
<dbReference type="Gene3D" id="1.20.120.1080">
    <property type="match status" value="1"/>
</dbReference>
<feature type="compositionally biased region" description="Basic residues" evidence="5">
    <location>
        <begin position="82"/>
        <end position="94"/>
    </location>
</feature>
<reference evidence="8" key="1">
    <citation type="submission" date="2023-03" db="EMBL/GenBank/DDBJ databases">
        <title>Near-Complete genome sequence of Lipomyces tetrasporous NRRL Y-64009, an oleaginous yeast capable of growing on lignocellulosic hydrolysates.</title>
        <authorList>
            <consortium name="Lawrence Berkeley National Laboratory"/>
            <person name="Jagtap S.S."/>
            <person name="Liu J.-J."/>
            <person name="Walukiewicz H.E."/>
            <person name="Pangilinan J."/>
            <person name="Lipzen A."/>
            <person name="Ahrendt S."/>
            <person name="Koriabine M."/>
            <person name="Cobaugh K."/>
            <person name="Salamov A."/>
            <person name="Yoshinaga Y."/>
            <person name="Ng V."/>
            <person name="Daum C."/>
            <person name="Grigoriev I.V."/>
            <person name="Slininger P.J."/>
            <person name="Dien B.S."/>
            <person name="Jin Y.-S."/>
            <person name="Rao C.V."/>
        </authorList>
    </citation>
    <scope>NUCLEOTIDE SEQUENCE</scope>
    <source>
        <strain evidence="8">NRRL Y-64009</strain>
    </source>
</reference>
<dbReference type="InterPro" id="IPR002464">
    <property type="entry name" value="DNA/RNA_helicase_DEAH_CS"/>
</dbReference>
<dbReference type="SUPFAM" id="SSF52540">
    <property type="entry name" value="P-loop containing nucleoside triphosphate hydrolases"/>
    <property type="match status" value="1"/>
</dbReference>
<dbReference type="PANTHER" id="PTHR18934">
    <property type="entry name" value="ATP-DEPENDENT RNA HELICASE"/>
    <property type="match status" value="1"/>
</dbReference>
<dbReference type="InterPro" id="IPR048333">
    <property type="entry name" value="HA2_WH"/>
</dbReference>
<evidence type="ECO:0000313" key="8">
    <source>
        <dbReference type="EMBL" id="KAJ8104116.1"/>
    </source>
</evidence>
<dbReference type="CDD" id="cd17917">
    <property type="entry name" value="DEXHc_RHA-like"/>
    <property type="match status" value="1"/>
</dbReference>
<keyword evidence="3 8" id="KW-0378">Hydrolase</keyword>
<dbReference type="EC" id="3.6.4.13" evidence="1"/>
<dbReference type="EMBL" id="JARPMG010000001">
    <property type="protein sequence ID" value="KAJ8104116.1"/>
    <property type="molecule type" value="Genomic_DNA"/>
</dbReference>
<dbReference type="Proteomes" id="UP001217417">
    <property type="component" value="Unassembled WGS sequence"/>
</dbReference>
<dbReference type="SMART" id="SM00487">
    <property type="entry name" value="DEXDc"/>
    <property type="match status" value="1"/>
</dbReference>
<comment type="caution">
    <text evidence="8">The sequence shown here is derived from an EMBL/GenBank/DDBJ whole genome shotgun (WGS) entry which is preliminary data.</text>
</comment>
<evidence type="ECO:0000256" key="1">
    <source>
        <dbReference type="ARBA" id="ARBA00012552"/>
    </source>
</evidence>
<keyword evidence="4" id="KW-0067">ATP-binding</keyword>
<name>A0AAD7QZ50_9ASCO</name>
<dbReference type="GO" id="GO:0003724">
    <property type="term" value="F:RNA helicase activity"/>
    <property type="evidence" value="ECO:0007669"/>
    <property type="project" value="UniProtKB-EC"/>
</dbReference>
<dbReference type="Pfam" id="PF00271">
    <property type="entry name" value="Helicase_C"/>
    <property type="match status" value="1"/>
</dbReference>
<dbReference type="InterPro" id="IPR027417">
    <property type="entry name" value="P-loop_NTPase"/>
</dbReference>
<feature type="domain" description="Helicase ATP-binding" evidence="6">
    <location>
        <begin position="625"/>
        <end position="801"/>
    </location>
</feature>
<dbReference type="PROSITE" id="PS51192">
    <property type="entry name" value="HELICASE_ATP_BIND_1"/>
    <property type="match status" value="1"/>
</dbReference>
<dbReference type="InterPro" id="IPR011545">
    <property type="entry name" value="DEAD/DEAH_box_helicase_dom"/>
</dbReference>
<keyword evidence="2" id="KW-0547">Nucleotide-binding</keyword>
<evidence type="ECO:0000256" key="3">
    <source>
        <dbReference type="ARBA" id="ARBA00022801"/>
    </source>
</evidence>
<dbReference type="InterPro" id="IPR014001">
    <property type="entry name" value="Helicase_ATP-bd"/>
</dbReference>
<dbReference type="PROSITE" id="PS00690">
    <property type="entry name" value="DEAH_ATP_HELICASE"/>
    <property type="match status" value="1"/>
</dbReference>
<dbReference type="Pfam" id="PF21010">
    <property type="entry name" value="HA2_C"/>
    <property type="match status" value="1"/>
</dbReference>
<sequence>MNRLIVRTLRTPAGGGLISKAGHYARFIGWKGYDSAWDDSLRPIRSLQTGRSLHSSGNKLKPEAGVSVSESPGVLLQPKSAKDRRKNNKSRTGKGKNIADLAPQPDQSLRSAMERYKKEILPMLKGVDANSRPNNIFQNLLQIPHRQSNSKLDDSLFETKLEIKLPVRGRFEIVEISGVGSQPNRSTQLAYLNALFYIQERGDISLEDFLPTRDNVKRAQERYMEEIVPILKDSKFPFHVDVNFSDPENAFRKLIALPHSARKRQLQKNRSEFHLTITLPQSITETPLEISVTSGSMRESMRAAYSNAFIHIHEHPDLAIEDFLPFNKHFNWENYGSLIPKKITQEDRDAKLHVLAVALRYGSLPKFINTALKNNHFRVAIDWPEMGISVVATRIGAKLAEVVACVVFKARFERYLEEQETTQKVLINDLAELSPANAEQFVKFVASEQGETADFLPVREGKFCGCKVSIGGEMIGQIRGMHDVPSARIGACLVSAFIIRKRSPEIWDRFMSELRRGHGIILKRINPIYFRFDYGLLNVMKTTVKDMRRLIRLYPPEESISDQIDKENRQYAEPFRRKGMARVEMQTYNEQLLSALEHYRTSIESEQMRNIRKDLPINIHQKEVLNLIEDNDVSVVIGATGSGKSTQVPQIILDKMTEEGRGAECNIIVTQPRRIAAVSVAERVASERLEPVGRHIGYQVRFDSRAPRRDGSVNFVTTGVLLRALQENIDSVFDGISHIILDEVHERSSMIDFLLVLLKRMLEEKKTNPDKVLPKIVLMSATVDTSLFTNYFKQWGCPSISIPGRTFPVEERYLEDILEELDIKPGQKSGDNSLDKFVNTELGLYSLPETEPISELDFSDHERKGSLVDWNTTGVFSDSGISIDTREDESFVPHALIAQMLVKLLKEGKDDGSILVFLPGISDIVKVDNLLKNKKEEFPDLAEPSKCRVYLLHSILLDAQRKVFEKVPEGCRKVILSTNIAETSVTIPELRYVIDCGKEREKRFVQAQRITTLMVDWVSRANVKQRSGRAGRVQNGIYYGMFSKNRLARMHITATPEILRSDLQQICLETKALGIKDSIENFLAATIQPPSAWAIESAVDALKHIGALTDDGELTPTGKLLSSIPVAPSLGRMLLLSIAFRCFDPILIIAAMSTGRSIFVSPLDEKNVADQRRQAYGEGKFSDPLCALNAFREWRRVKDLQGMGAAHEYARANYLHFSALSSVCNAAEQIENILVTRNIIPKISPKDRFESEYGHPETNSLALNVSLIKALIFIGNYPNVAVSVSPRSLQTEHDNNAIIHPSSVNFPETVTGDRYKGQIKPEHIVRYGTLYGFGDKVRRDANNLQVSLKEVNRISNLPLLLFSKSAAMEGAEVIIDNWMPLLMTPAVNADLVLELRRGLNTILQMTFNEMSQGEVGNAELDDERKAVLADVLRAIVYMIELQEETATK</sequence>
<feature type="region of interest" description="Disordered" evidence="5">
    <location>
        <begin position="50"/>
        <end position="109"/>
    </location>
</feature>
<dbReference type="GeneID" id="80880519"/>
<dbReference type="GO" id="GO:0005524">
    <property type="term" value="F:ATP binding"/>
    <property type="evidence" value="ECO:0007669"/>
    <property type="project" value="UniProtKB-KW"/>
</dbReference>
<evidence type="ECO:0000256" key="5">
    <source>
        <dbReference type="SAM" id="MobiDB-lite"/>
    </source>
</evidence>
<dbReference type="RefSeq" id="XP_056047566.1">
    <property type="nucleotide sequence ID" value="XM_056185353.1"/>
</dbReference>
<dbReference type="InterPro" id="IPR001650">
    <property type="entry name" value="Helicase_C-like"/>
</dbReference>
<evidence type="ECO:0000256" key="4">
    <source>
        <dbReference type="ARBA" id="ARBA00022840"/>
    </source>
</evidence>
<feature type="domain" description="Helicase C-terminal" evidence="7">
    <location>
        <begin position="896"/>
        <end position="1074"/>
    </location>
</feature>
<keyword evidence="9" id="KW-1185">Reference proteome</keyword>
<protein>
    <recommendedName>
        <fullName evidence="1">RNA helicase</fullName>
        <ecNumber evidence="1">3.6.4.13</ecNumber>
    </recommendedName>
</protein>
<proteinExistence type="predicted"/>
<evidence type="ECO:0000259" key="7">
    <source>
        <dbReference type="PROSITE" id="PS51194"/>
    </source>
</evidence>
<dbReference type="SMART" id="SM00490">
    <property type="entry name" value="HELICc"/>
    <property type="match status" value="1"/>
</dbReference>
<dbReference type="InterPro" id="IPR007502">
    <property type="entry name" value="Helicase-assoc_dom"/>
</dbReference>
<evidence type="ECO:0000259" key="6">
    <source>
        <dbReference type="PROSITE" id="PS51192"/>
    </source>
</evidence>
<accession>A0AAD7QZ50</accession>
<dbReference type="CDD" id="cd18791">
    <property type="entry name" value="SF2_C_RHA"/>
    <property type="match status" value="1"/>
</dbReference>
<dbReference type="GO" id="GO:0003723">
    <property type="term" value="F:RNA binding"/>
    <property type="evidence" value="ECO:0007669"/>
    <property type="project" value="TreeGrafter"/>
</dbReference>
<dbReference type="GO" id="GO:1990904">
    <property type="term" value="C:ribonucleoprotein complex"/>
    <property type="evidence" value="ECO:0007669"/>
    <property type="project" value="UniProtKB-ARBA"/>
</dbReference>
<evidence type="ECO:0000256" key="2">
    <source>
        <dbReference type="ARBA" id="ARBA00022741"/>
    </source>
</evidence>
<dbReference type="PANTHER" id="PTHR18934:SF145">
    <property type="entry name" value="ATP-DEPENDENT RNA HELICASE DHX57-RELATED"/>
    <property type="match status" value="1"/>
</dbReference>
<organism evidence="8 9">
    <name type="scientific">Lipomyces tetrasporus</name>
    <dbReference type="NCBI Taxonomy" id="54092"/>
    <lineage>
        <taxon>Eukaryota</taxon>
        <taxon>Fungi</taxon>
        <taxon>Dikarya</taxon>
        <taxon>Ascomycota</taxon>
        <taxon>Saccharomycotina</taxon>
        <taxon>Lipomycetes</taxon>
        <taxon>Lipomycetales</taxon>
        <taxon>Lipomycetaceae</taxon>
        <taxon>Lipomyces</taxon>
    </lineage>
</organism>
<dbReference type="Pfam" id="PF00270">
    <property type="entry name" value="DEAD"/>
    <property type="match status" value="1"/>
</dbReference>
<dbReference type="PROSITE" id="PS51194">
    <property type="entry name" value="HELICASE_CTER"/>
    <property type="match status" value="1"/>
</dbReference>
<dbReference type="GO" id="GO:0016787">
    <property type="term" value="F:hydrolase activity"/>
    <property type="evidence" value="ECO:0007669"/>
    <property type="project" value="UniProtKB-KW"/>
</dbReference>
<dbReference type="SMART" id="SM00847">
    <property type="entry name" value="HA2"/>
    <property type="match status" value="1"/>
</dbReference>
<evidence type="ECO:0000313" key="9">
    <source>
        <dbReference type="Proteomes" id="UP001217417"/>
    </source>
</evidence>